<evidence type="ECO:0000256" key="2">
    <source>
        <dbReference type="ARBA" id="ARBA00022448"/>
    </source>
</evidence>
<comment type="similarity">
    <text evidence="8">Belongs to the TonB-dependent receptor family.</text>
</comment>
<evidence type="ECO:0000256" key="9">
    <source>
        <dbReference type="SAM" id="SignalP"/>
    </source>
</evidence>
<dbReference type="InterPro" id="IPR023996">
    <property type="entry name" value="TonB-dep_OMP_SusC/RagA"/>
</dbReference>
<feature type="chain" id="PRO_5046939370" evidence="9">
    <location>
        <begin position="23"/>
        <end position="975"/>
    </location>
</feature>
<evidence type="ECO:0000256" key="5">
    <source>
        <dbReference type="ARBA" id="ARBA00022729"/>
    </source>
</evidence>
<dbReference type="InterPro" id="IPR039426">
    <property type="entry name" value="TonB-dep_rcpt-like"/>
</dbReference>
<dbReference type="InterPro" id="IPR008969">
    <property type="entry name" value="CarboxyPept-like_regulatory"/>
</dbReference>
<dbReference type="SUPFAM" id="SSF49464">
    <property type="entry name" value="Carboxypeptidase regulatory domain-like"/>
    <property type="match status" value="1"/>
</dbReference>
<feature type="signal peptide" evidence="9">
    <location>
        <begin position="1"/>
        <end position="22"/>
    </location>
</feature>
<dbReference type="InterPro" id="IPR023997">
    <property type="entry name" value="TonB-dep_OMP_SusC/RagA_CS"/>
</dbReference>
<feature type="domain" description="TonB-dependent receptor plug" evidence="10">
    <location>
        <begin position="118"/>
        <end position="224"/>
    </location>
</feature>
<dbReference type="Pfam" id="PF07715">
    <property type="entry name" value="Plug"/>
    <property type="match status" value="1"/>
</dbReference>
<evidence type="ECO:0000256" key="8">
    <source>
        <dbReference type="PROSITE-ProRule" id="PRU01360"/>
    </source>
</evidence>
<sequence length="975" mass="107413">MKKLFTFLVLLSTACFCFETHAQSSGKTITGTVFDDSNTPAIGVNIVVEGTSTGATTDFDGNYSIKVPDGGTALTFSFLGFKTQTIVINNQTTINVTLETDTSTLDEVVVVAYGTQKKEAITSSVVSIKSDDLKDITTPDVSSMLQGKAAGVQVAASSGAPGATPSILIRGRASLGGRVTPLWVVDGVIQHGTPIVNPNDVESISVLKDASATALYGSRGANGVVIVNTKRGKLGKSEVTVNTKIAMNEFNTGEFEVMNSQQLYDYHTQFGNTNPWFTPDLLTRDTDWLNLGTQTGIVRDANVSFTSGTDKLNLFINAGYYNESGTLRGNELDRYTFRMNLDYNISERLKIMPKVSFSFDDRERVAEAPLYELYLNLPWDVPFEADGTPINADQSQDWLGRDKRNYFFDQQWNYSSSNIFNMSANFDFDYQIVPHLTFKSINNFTLYRSLSKSYTDPRSNGGLASGGSVNDFTANRITRLTTQMLRYNNTFGEHSVTALAGYEYNDYVYEDFGATGNGIIPGGEILNATSEPGSINGFKNDYALQSYFLSTEYGFGDRYFAKASIRRDGASNFGLDNQYGNFFSIGGGWLIHNEDFFNSEAINELKLRASYGSVGNRPSSLYPYQGTYRVNTQYIGIPGAVLNQFANPDLGWEKSYETNIAIDARLFDRVDATVEYYNKDTSDLLYFVSLPDITAFSGFWENIGGVKNSGIEAVVSADIIRNDNFNWNLGFNIGFNTNEVTELFEADELPQGSKIWKVGEDADSWFMRKWLGVDPANGQPLWEVVDPDTGARSETSDYASATPQFLGNKSSPDFIGGFNTSLSYKGISLTANFDFSKGGEIYNSSRELFDSDGFYSTFNQQVLKDGWTRWQNPGDIATHPQAIEGGNNNSNKPSSRYLEDGSYLRMRNVTLSYNLPQLVLNKLGVSNVNVYVSGDNLFTFTKYSGVDPSVGGLGGSASLSYPIPKRYVFGVNVSF</sequence>
<dbReference type="InterPro" id="IPR036942">
    <property type="entry name" value="Beta-barrel_TonB_sf"/>
</dbReference>
<keyword evidence="7 8" id="KW-0998">Cell outer membrane</keyword>
<dbReference type="Gene3D" id="2.40.170.20">
    <property type="entry name" value="TonB-dependent receptor, beta-barrel domain"/>
    <property type="match status" value="1"/>
</dbReference>
<keyword evidence="6 8" id="KW-0472">Membrane</keyword>
<keyword evidence="4 8" id="KW-0812">Transmembrane</keyword>
<keyword evidence="12" id="KW-1185">Reference proteome</keyword>
<keyword evidence="3 8" id="KW-1134">Transmembrane beta strand</keyword>
<keyword evidence="2 8" id="KW-0813">Transport</keyword>
<comment type="caution">
    <text evidence="11">The sequence shown here is derived from an EMBL/GenBank/DDBJ whole genome shotgun (WGS) entry which is preliminary data.</text>
</comment>
<evidence type="ECO:0000256" key="1">
    <source>
        <dbReference type="ARBA" id="ARBA00004571"/>
    </source>
</evidence>
<dbReference type="InterPro" id="IPR012910">
    <property type="entry name" value="Plug_dom"/>
</dbReference>
<dbReference type="PROSITE" id="PS52016">
    <property type="entry name" value="TONB_DEPENDENT_REC_3"/>
    <property type="match status" value="1"/>
</dbReference>
<gene>
    <name evidence="11" type="ORF">M3P09_09890</name>
</gene>
<evidence type="ECO:0000259" key="10">
    <source>
        <dbReference type="Pfam" id="PF07715"/>
    </source>
</evidence>
<evidence type="ECO:0000313" key="11">
    <source>
        <dbReference type="EMBL" id="MCL6295306.1"/>
    </source>
</evidence>
<dbReference type="Pfam" id="PF13715">
    <property type="entry name" value="CarbopepD_reg_2"/>
    <property type="match status" value="1"/>
</dbReference>
<name>A0ABT0QE84_9FLAO</name>
<reference evidence="11" key="1">
    <citation type="submission" date="2022-05" db="EMBL/GenBank/DDBJ databases">
        <authorList>
            <person name="Park J.-S."/>
        </authorList>
    </citation>
    <scope>NUCLEOTIDE SEQUENCE</scope>
    <source>
        <strain evidence="11">2012CJ34-3</strain>
    </source>
</reference>
<evidence type="ECO:0000313" key="12">
    <source>
        <dbReference type="Proteomes" id="UP001165381"/>
    </source>
</evidence>
<evidence type="ECO:0000256" key="6">
    <source>
        <dbReference type="ARBA" id="ARBA00023136"/>
    </source>
</evidence>
<dbReference type="PANTHER" id="PTHR30069">
    <property type="entry name" value="TONB-DEPENDENT OUTER MEMBRANE RECEPTOR"/>
    <property type="match status" value="1"/>
</dbReference>
<proteinExistence type="inferred from homology"/>
<evidence type="ECO:0000256" key="3">
    <source>
        <dbReference type="ARBA" id="ARBA00022452"/>
    </source>
</evidence>
<evidence type="ECO:0000256" key="4">
    <source>
        <dbReference type="ARBA" id="ARBA00022692"/>
    </source>
</evidence>
<keyword evidence="5 9" id="KW-0732">Signal</keyword>
<dbReference type="PROSITE" id="PS51257">
    <property type="entry name" value="PROKAR_LIPOPROTEIN"/>
    <property type="match status" value="1"/>
</dbReference>
<organism evidence="11 12">
    <name type="scientific">Jejuia spongiicola</name>
    <dbReference type="NCBI Taxonomy" id="2942207"/>
    <lineage>
        <taxon>Bacteria</taxon>
        <taxon>Pseudomonadati</taxon>
        <taxon>Bacteroidota</taxon>
        <taxon>Flavobacteriia</taxon>
        <taxon>Flavobacteriales</taxon>
        <taxon>Flavobacteriaceae</taxon>
        <taxon>Jejuia</taxon>
    </lineage>
</organism>
<dbReference type="Gene3D" id="2.60.40.1120">
    <property type="entry name" value="Carboxypeptidase-like, regulatory domain"/>
    <property type="match status" value="1"/>
</dbReference>
<accession>A0ABT0QE84</accession>
<dbReference type="InterPro" id="IPR037066">
    <property type="entry name" value="Plug_dom_sf"/>
</dbReference>
<dbReference type="EMBL" id="JAMFLZ010000004">
    <property type="protein sequence ID" value="MCL6295306.1"/>
    <property type="molecule type" value="Genomic_DNA"/>
</dbReference>
<dbReference type="NCBIfam" id="TIGR04057">
    <property type="entry name" value="SusC_RagA_signa"/>
    <property type="match status" value="1"/>
</dbReference>
<dbReference type="PANTHER" id="PTHR30069:SF29">
    <property type="entry name" value="HEMOGLOBIN AND HEMOGLOBIN-HAPTOGLOBIN-BINDING PROTEIN 1-RELATED"/>
    <property type="match status" value="1"/>
</dbReference>
<keyword evidence="11" id="KW-0675">Receptor</keyword>
<dbReference type="Gene3D" id="2.170.130.10">
    <property type="entry name" value="TonB-dependent receptor, plug domain"/>
    <property type="match status" value="1"/>
</dbReference>
<comment type="subcellular location">
    <subcellularLocation>
        <location evidence="1 8">Cell outer membrane</location>
        <topology evidence="1 8">Multi-pass membrane protein</topology>
    </subcellularLocation>
</comment>
<dbReference type="RefSeq" id="WP_249973018.1">
    <property type="nucleotide sequence ID" value="NZ_JAMFLZ010000004.1"/>
</dbReference>
<evidence type="ECO:0000256" key="7">
    <source>
        <dbReference type="ARBA" id="ARBA00023237"/>
    </source>
</evidence>
<dbReference type="SUPFAM" id="SSF56935">
    <property type="entry name" value="Porins"/>
    <property type="match status" value="1"/>
</dbReference>
<protein>
    <submittedName>
        <fullName evidence="11">TonB-dependent receptor</fullName>
    </submittedName>
</protein>
<dbReference type="NCBIfam" id="TIGR04056">
    <property type="entry name" value="OMP_RagA_SusC"/>
    <property type="match status" value="1"/>
</dbReference>
<dbReference type="Proteomes" id="UP001165381">
    <property type="component" value="Unassembled WGS sequence"/>
</dbReference>